<evidence type="ECO:0000256" key="4">
    <source>
        <dbReference type="ARBA" id="ARBA00023004"/>
    </source>
</evidence>
<organism evidence="7 8">
    <name type="scientific">Sedimentibacter acidaminivorans</name>
    <dbReference type="NCBI Taxonomy" id="913099"/>
    <lineage>
        <taxon>Bacteria</taxon>
        <taxon>Bacillati</taxon>
        <taxon>Bacillota</taxon>
        <taxon>Tissierellia</taxon>
        <taxon>Sedimentibacter</taxon>
    </lineage>
</organism>
<dbReference type="CDD" id="cd03064">
    <property type="entry name" value="TRX_Fd_NuoE"/>
    <property type="match status" value="1"/>
</dbReference>
<dbReference type="PIRSF" id="PIRSF000216">
    <property type="entry name" value="NADH_DH_24kDa"/>
    <property type="match status" value="1"/>
</dbReference>
<dbReference type="EMBL" id="JAGGKS010000004">
    <property type="protein sequence ID" value="MBP1925682.1"/>
    <property type="molecule type" value="Genomic_DNA"/>
</dbReference>
<reference evidence="7 8" key="1">
    <citation type="submission" date="2021-03" db="EMBL/GenBank/DDBJ databases">
        <title>Genomic Encyclopedia of Type Strains, Phase IV (KMG-IV): sequencing the most valuable type-strain genomes for metagenomic binning, comparative biology and taxonomic classification.</title>
        <authorList>
            <person name="Goeker M."/>
        </authorList>
    </citation>
    <scope>NUCLEOTIDE SEQUENCE [LARGE SCALE GENOMIC DNA]</scope>
    <source>
        <strain evidence="7 8">DSM 24004</strain>
    </source>
</reference>
<evidence type="ECO:0000256" key="6">
    <source>
        <dbReference type="ARBA" id="ARBA00034078"/>
    </source>
</evidence>
<keyword evidence="8" id="KW-1185">Reference proteome</keyword>
<dbReference type="Pfam" id="PF01257">
    <property type="entry name" value="2Fe-2S_thioredx"/>
    <property type="match status" value="1"/>
</dbReference>
<name>A0ABS4GDF5_9FIRM</name>
<dbReference type="InterPro" id="IPR042128">
    <property type="entry name" value="NuoE_dom"/>
</dbReference>
<dbReference type="PANTHER" id="PTHR43342">
    <property type="entry name" value="NADH-QUINONE OXIDOREDUCTASE, E SUBUNIT"/>
    <property type="match status" value="1"/>
</dbReference>
<evidence type="ECO:0000256" key="5">
    <source>
        <dbReference type="ARBA" id="ARBA00023014"/>
    </source>
</evidence>
<comment type="similarity">
    <text evidence="1">Belongs to the complex I 24 kDa subunit family.</text>
</comment>
<evidence type="ECO:0000313" key="8">
    <source>
        <dbReference type="Proteomes" id="UP001519342"/>
    </source>
</evidence>
<evidence type="ECO:0000256" key="1">
    <source>
        <dbReference type="ARBA" id="ARBA00010643"/>
    </source>
</evidence>
<dbReference type="InterPro" id="IPR041921">
    <property type="entry name" value="NuoE_N"/>
</dbReference>
<dbReference type="PROSITE" id="PS01099">
    <property type="entry name" value="COMPLEX1_24K"/>
    <property type="match status" value="1"/>
</dbReference>
<dbReference type="InterPro" id="IPR036249">
    <property type="entry name" value="Thioredoxin-like_sf"/>
</dbReference>
<proteinExistence type="inferred from homology"/>
<dbReference type="NCBIfam" id="NF005722">
    <property type="entry name" value="PRK07539.1-2"/>
    <property type="match status" value="1"/>
</dbReference>
<dbReference type="InterPro" id="IPR002023">
    <property type="entry name" value="NuoE-like"/>
</dbReference>
<dbReference type="Proteomes" id="UP001519342">
    <property type="component" value="Unassembled WGS sequence"/>
</dbReference>
<comment type="caution">
    <text evidence="7">The sequence shown here is derived from an EMBL/GenBank/DDBJ whole genome shotgun (WGS) entry which is preliminary data.</text>
</comment>
<keyword evidence="5" id="KW-0411">Iron-sulfur</keyword>
<accession>A0ABS4GDF5</accession>
<dbReference type="PANTHER" id="PTHR43342:SF1">
    <property type="entry name" value="BIFURCATING [FEFE] HYDROGENASE GAMMA SUBUNIT"/>
    <property type="match status" value="1"/>
</dbReference>
<comment type="cofactor">
    <cofactor evidence="6">
        <name>[2Fe-2S] cluster</name>
        <dbReference type="ChEBI" id="CHEBI:190135"/>
    </cofactor>
</comment>
<dbReference type="SUPFAM" id="SSF52833">
    <property type="entry name" value="Thioredoxin-like"/>
    <property type="match status" value="1"/>
</dbReference>
<dbReference type="InterPro" id="IPR028431">
    <property type="entry name" value="NADP_DH_HndA-like"/>
</dbReference>
<protein>
    <submittedName>
        <fullName evidence="7">NADH-quinone oxidoreductase subunit E</fullName>
    </submittedName>
</protein>
<evidence type="ECO:0000256" key="3">
    <source>
        <dbReference type="ARBA" id="ARBA00022723"/>
    </source>
</evidence>
<keyword evidence="4" id="KW-0408">Iron</keyword>
<keyword evidence="2" id="KW-0001">2Fe-2S</keyword>
<dbReference type="Gene3D" id="3.40.30.10">
    <property type="entry name" value="Glutaredoxin"/>
    <property type="match status" value="1"/>
</dbReference>
<sequence>MCNNCKSEEMVKNFKDEAIDTSLLNPVIEKYGKVKGSLINILQATQDIYGYLPLQALNYISDNTDNKKSVIYGVATFYTQFRLKPIGKYLILQCQGTACHVNGSKEVSQALCEELKILPGETTEDGMFTLEDVSCLGCCSLAPVLMINGEAYGNLTPAEAVKIIRNIRKEDLA</sequence>
<keyword evidence="3" id="KW-0479">Metal-binding</keyword>
<dbReference type="RefSeq" id="WP_209511429.1">
    <property type="nucleotide sequence ID" value="NZ_JAGGKS010000004.1"/>
</dbReference>
<dbReference type="Gene3D" id="1.10.10.1590">
    <property type="entry name" value="NADH-quinone oxidoreductase subunit E"/>
    <property type="match status" value="1"/>
</dbReference>
<gene>
    <name evidence="7" type="ORF">J2Z76_001543</name>
</gene>
<evidence type="ECO:0000313" key="7">
    <source>
        <dbReference type="EMBL" id="MBP1925682.1"/>
    </source>
</evidence>
<evidence type="ECO:0000256" key="2">
    <source>
        <dbReference type="ARBA" id="ARBA00022714"/>
    </source>
</evidence>